<dbReference type="Proteomes" id="UP000024635">
    <property type="component" value="Unassembled WGS sequence"/>
</dbReference>
<gene>
    <name evidence="2" type="primary">Acey_s0110.g184</name>
    <name evidence="2" type="synonym">Acey-F21H12.7</name>
    <name evidence="2" type="ORF">Y032_0110g184</name>
</gene>
<evidence type="ECO:0000313" key="3">
    <source>
        <dbReference type="Proteomes" id="UP000024635"/>
    </source>
</evidence>
<dbReference type="PANTHER" id="PTHR35014">
    <property type="entry name" value="INFECTION RESPONSE PROTEIN-RELATED"/>
    <property type="match status" value="1"/>
</dbReference>
<accession>A0A016TER1</accession>
<keyword evidence="3" id="KW-1185">Reference proteome</keyword>
<feature type="chain" id="PRO_5001487575" description="DUF19 domain-containing protein" evidence="1">
    <location>
        <begin position="28"/>
        <end position="246"/>
    </location>
</feature>
<dbReference type="AlphaFoldDB" id="A0A016TER1"/>
<proteinExistence type="predicted"/>
<protein>
    <recommendedName>
        <fullName evidence="4">DUF19 domain-containing protein</fullName>
    </recommendedName>
</protein>
<comment type="caution">
    <text evidence="2">The sequence shown here is derived from an EMBL/GenBank/DDBJ whole genome shotgun (WGS) entry which is preliminary data.</text>
</comment>
<sequence>MKLAFVRARHALTKIVVILASCSQINGLRFSKVPLCMAVSRPGTQHVPTEQEHNNTVDCFSKLIASYGFTMTNGKLPSKQSGFITQAMLNSSTICKNFRSLDICMGGQYKQLVDFDCLTSLTTSEADASFYLRQLSMAEFFCGQSIPFIEYDQCMEQVSGDDRDMSYSNCTRIEWESCEKVTANLKCQSSIIESSCARSPAVPAFCKYQKIQLRMTGWDTCTDLPCSSRVIVLVYAILIVVLGNIC</sequence>
<evidence type="ECO:0000256" key="1">
    <source>
        <dbReference type="SAM" id="SignalP"/>
    </source>
</evidence>
<dbReference type="OrthoDB" id="5837587at2759"/>
<name>A0A016TER1_9BILA</name>
<feature type="signal peptide" evidence="1">
    <location>
        <begin position="1"/>
        <end position="27"/>
    </location>
</feature>
<dbReference type="EMBL" id="JARK01001446">
    <property type="protein sequence ID" value="EYC01135.1"/>
    <property type="molecule type" value="Genomic_DNA"/>
</dbReference>
<keyword evidence="1" id="KW-0732">Signal</keyword>
<evidence type="ECO:0008006" key="4">
    <source>
        <dbReference type="Google" id="ProtNLM"/>
    </source>
</evidence>
<dbReference type="PANTHER" id="PTHR35014:SF2">
    <property type="entry name" value="NEMATODE SPECIFIC PEPTIDE FAMILY"/>
    <property type="match status" value="1"/>
</dbReference>
<evidence type="ECO:0000313" key="2">
    <source>
        <dbReference type="EMBL" id="EYC01135.1"/>
    </source>
</evidence>
<reference evidence="3" key="1">
    <citation type="journal article" date="2015" name="Nat. Genet.">
        <title>The genome and transcriptome of the zoonotic hookworm Ancylostoma ceylanicum identify infection-specific gene families.</title>
        <authorList>
            <person name="Schwarz E.M."/>
            <person name="Hu Y."/>
            <person name="Antoshechkin I."/>
            <person name="Miller M.M."/>
            <person name="Sternberg P.W."/>
            <person name="Aroian R.V."/>
        </authorList>
    </citation>
    <scope>NUCLEOTIDE SEQUENCE</scope>
    <source>
        <strain evidence="3">HY135</strain>
    </source>
</reference>
<organism evidence="2 3">
    <name type="scientific">Ancylostoma ceylanicum</name>
    <dbReference type="NCBI Taxonomy" id="53326"/>
    <lineage>
        <taxon>Eukaryota</taxon>
        <taxon>Metazoa</taxon>
        <taxon>Ecdysozoa</taxon>
        <taxon>Nematoda</taxon>
        <taxon>Chromadorea</taxon>
        <taxon>Rhabditida</taxon>
        <taxon>Rhabditina</taxon>
        <taxon>Rhabditomorpha</taxon>
        <taxon>Strongyloidea</taxon>
        <taxon>Ancylostomatidae</taxon>
        <taxon>Ancylostomatinae</taxon>
        <taxon>Ancylostoma</taxon>
    </lineage>
</organism>